<feature type="region of interest" description="Disordered" evidence="1">
    <location>
        <begin position="1"/>
        <end position="56"/>
    </location>
</feature>
<evidence type="ECO:0000256" key="1">
    <source>
        <dbReference type="SAM" id="MobiDB-lite"/>
    </source>
</evidence>
<evidence type="ECO:0000313" key="3">
    <source>
        <dbReference type="Proteomes" id="UP000019335"/>
    </source>
</evidence>
<comment type="caution">
    <text evidence="2">The sequence shown here is derived from an EMBL/GenBank/DDBJ whole genome shotgun (WGS) entry which is preliminary data.</text>
</comment>
<dbReference type="AlphaFoldDB" id="W7TRF7"/>
<gene>
    <name evidence="2" type="ORF">Naga_100014g44</name>
</gene>
<reference evidence="2 3" key="1">
    <citation type="journal article" date="2014" name="Mol. Plant">
        <title>Chromosome Scale Genome Assembly and Transcriptome Profiling of Nannochloropsis gaditana in Nitrogen Depletion.</title>
        <authorList>
            <person name="Corteggiani Carpinelli E."/>
            <person name="Telatin A."/>
            <person name="Vitulo N."/>
            <person name="Forcato C."/>
            <person name="D'Angelo M."/>
            <person name="Schiavon R."/>
            <person name="Vezzi A."/>
            <person name="Giacometti G.M."/>
            <person name="Morosinotto T."/>
            <person name="Valle G."/>
        </authorList>
    </citation>
    <scope>NUCLEOTIDE SEQUENCE [LARGE SCALE GENOMIC DNA]</scope>
    <source>
        <strain evidence="2 3">B-31</strain>
    </source>
</reference>
<accession>W7TRF7</accession>
<evidence type="ECO:0000313" key="2">
    <source>
        <dbReference type="EMBL" id="EWM26093.1"/>
    </source>
</evidence>
<name>W7TRF7_9STRA</name>
<proteinExistence type="predicted"/>
<feature type="compositionally biased region" description="Basic and acidic residues" evidence="1">
    <location>
        <begin position="31"/>
        <end position="45"/>
    </location>
</feature>
<protein>
    <submittedName>
        <fullName evidence="2">Uncharacterized protein</fullName>
    </submittedName>
</protein>
<dbReference type="EMBL" id="AZIL01000703">
    <property type="protein sequence ID" value="EWM26093.1"/>
    <property type="molecule type" value="Genomic_DNA"/>
</dbReference>
<organism evidence="2 3">
    <name type="scientific">Nannochloropsis gaditana</name>
    <dbReference type="NCBI Taxonomy" id="72520"/>
    <lineage>
        <taxon>Eukaryota</taxon>
        <taxon>Sar</taxon>
        <taxon>Stramenopiles</taxon>
        <taxon>Ochrophyta</taxon>
        <taxon>Eustigmatophyceae</taxon>
        <taxon>Eustigmatales</taxon>
        <taxon>Monodopsidaceae</taxon>
        <taxon>Nannochloropsis</taxon>
    </lineage>
</organism>
<sequence length="230" mass="25383">MVPGTRGQIEHGEGGECHTREAPATGDSEAEAEKKDAESREEGRVGEPVAWENVEPGERAGLQVAVEGAEGPGHEHYAQGHGPAGGHSEGVKESAVHIVQEEEAHQGPVGDAPGRSLKPSKLGVDERSPSAGLRVPAVWSWAHHEDKCSTKARGQHDEGQARVKQCFIRNTHCEPSFLYTETYDISFKMYIMISFGSLEGMKMHYKAWQLQEYFRSRTARLVCHVMYECF</sequence>
<dbReference type="Proteomes" id="UP000019335">
    <property type="component" value="Chromosome 9"/>
</dbReference>
<feature type="region of interest" description="Disordered" evidence="1">
    <location>
        <begin position="72"/>
        <end position="129"/>
    </location>
</feature>
<feature type="compositionally biased region" description="Basic and acidic residues" evidence="1">
    <location>
        <begin position="8"/>
        <end position="21"/>
    </location>
</feature>
<feature type="compositionally biased region" description="Basic and acidic residues" evidence="1">
    <location>
        <begin position="89"/>
        <end position="105"/>
    </location>
</feature>
<keyword evidence="3" id="KW-1185">Reference proteome</keyword>